<comment type="subunit">
    <text evidence="3">Binds with high affinity to CRF receptors 2-alpha and 2-beta.</text>
</comment>
<keyword evidence="12" id="KW-1185">Reference proteome</keyword>
<dbReference type="AlphaFoldDB" id="A0A8B9EQG4"/>
<dbReference type="InterPro" id="IPR024270">
    <property type="entry name" value="Urocortin_II/III"/>
</dbReference>
<keyword evidence="4" id="KW-0964">Secreted</keyword>
<dbReference type="PANTHER" id="PTHR17575">
    <property type="entry name" value="UROCORTIN-2 AND 3"/>
    <property type="match status" value="1"/>
</dbReference>
<protein>
    <recommendedName>
        <fullName evidence="10">Corticotropin-releasing factor domain-containing protein</fullName>
    </recommendedName>
</protein>
<evidence type="ECO:0000256" key="5">
    <source>
        <dbReference type="ARBA" id="ARBA00022702"/>
    </source>
</evidence>
<dbReference type="Ensembl" id="ENSACDT00005028222.1">
    <property type="protein sequence ID" value="ENSACDP00005023600.1"/>
    <property type="gene ID" value="ENSACDG00005017135.1"/>
</dbReference>
<evidence type="ECO:0000256" key="2">
    <source>
        <dbReference type="ARBA" id="ARBA00009287"/>
    </source>
</evidence>
<evidence type="ECO:0000259" key="10">
    <source>
        <dbReference type="Pfam" id="PF00473"/>
    </source>
</evidence>
<reference evidence="11" key="2">
    <citation type="submission" date="2025-09" db="UniProtKB">
        <authorList>
            <consortium name="Ensembl"/>
        </authorList>
    </citation>
    <scope>IDENTIFICATION</scope>
</reference>
<evidence type="ECO:0000256" key="3">
    <source>
        <dbReference type="ARBA" id="ARBA00011328"/>
    </source>
</evidence>
<evidence type="ECO:0000256" key="1">
    <source>
        <dbReference type="ARBA" id="ARBA00004613"/>
    </source>
</evidence>
<dbReference type="PANTHER" id="PTHR17575:SF1">
    <property type="entry name" value="UROCORTIN-3"/>
    <property type="match status" value="1"/>
</dbReference>
<dbReference type="InterPro" id="IPR000187">
    <property type="entry name" value="CRF"/>
</dbReference>
<comment type="subcellular location">
    <subcellularLocation>
        <location evidence="1">Secreted</location>
    </subcellularLocation>
</comment>
<dbReference type="GO" id="GO:0031669">
    <property type="term" value="P:cellular response to nutrient levels"/>
    <property type="evidence" value="ECO:0007669"/>
    <property type="project" value="TreeGrafter"/>
</dbReference>
<evidence type="ECO:0000256" key="6">
    <source>
        <dbReference type="ARBA" id="ARBA00022729"/>
    </source>
</evidence>
<accession>A0A8B9EQG4</accession>
<dbReference type="GO" id="GO:0009755">
    <property type="term" value="P:hormone-mediated signaling pathway"/>
    <property type="evidence" value="ECO:0007669"/>
    <property type="project" value="TreeGrafter"/>
</dbReference>
<evidence type="ECO:0000256" key="7">
    <source>
        <dbReference type="ARBA" id="ARBA00025160"/>
    </source>
</evidence>
<proteinExistence type="inferred from homology"/>
<evidence type="ECO:0000256" key="9">
    <source>
        <dbReference type="SAM" id="SignalP"/>
    </source>
</evidence>
<dbReference type="GO" id="GO:0007189">
    <property type="term" value="P:adenylate cyclase-activating G protein-coupled receptor signaling pathway"/>
    <property type="evidence" value="ECO:0007669"/>
    <property type="project" value="TreeGrafter"/>
</dbReference>
<dbReference type="GO" id="GO:0005615">
    <property type="term" value="C:extracellular space"/>
    <property type="evidence" value="ECO:0007669"/>
    <property type="project" value="InterPro"/>
</dbReference>
<keyword evidence="5" id="KW-0372">Hormone</keyword>
<dbReference type="GO" id="GO:0051431">
    <property type="term" value="F:corticotropin-releasing hormone receptor 2 binding"/>
    <property type="evidence" value="ECO:0007669"/>
    <property type="project" value="InterPro"/>
</dbReference>
<comment type="function">
    <text evidence="7">Suppresses food intake, delays gastric emptying and decreases heat-induced edema. Might represent an endogenous ligand for maintaining homeostasis after stress.</text>
</comment>
<keyword evidence="6 9" id="KW-0732">Signal</keyword>
<evidence type="ECO:0000313" key="11">
    <source>
        <dbReference type="Ensembl" id="ENSACDP00005023600.1"/>
    </source>
</evidence>
<feature type="region of interest" description="Disordered" evidence="8">
    <location>
        <begin position="28"/>
        <end position="51"/>
    </location>
</feature>
<dbReference type="Pfam" id="PF00473">
    <property type="entry name" value="CRF"/>
    <property type="match status" value="1"/>
</dbReference>
<evidence type="ECO:0000256" key="8">
    <source>
        <dbReference type="SAM" id="MobiDB-lite"/>
    </source>
</evidence>
<feature type="signal peptide" evidence="9">
    <location>
        <begin position="1"/>
        <end position="28"/>
    </location>
</feature>
<dbReference type="GO" id="GO:0005179">
    <property type="term" value="F:hormone activity"/>
    <property type="evidence" value="ECO:0007669"/>
    <property type="project" value="UniProtKB-KW"/>
</dbReference>
<comment type="similarity">
    <text evidence="2">Belongs to the sauvagine/corticotropin-releasing factor/urotensin I family.</text>
</comment>
<dbReference type="Proteomes" id="UP000694521">
    <property type="component" value="Unplaced"/>
</dbReference>
<sequence>CGARGRARALVTPLLILAKLLHVPSGRAASAPDRGGGGVSPAAHVTRPRPKGRCCGTGSGCGRRRRCPWVSLSLDVPTHILKILLDLAREKELQAKAAANAELMARIGRRR</sequence>
<feature type="domain" description="Corticotropin-releasing factor" evidence="10">
    <location>
        <begin position="71"/>
        <end position="107"/>
    </location>
</feature>
<organism evidence="11 12">
    <name type="scientific">Anser cygnoides</name>
    <name type="common">Swan goose</name>
    <dbReference type="NCBI Taxonomy" id="8845"/>
    <lineage>
        <taxon>Eukaryota</taxon>
        <taxon>Metazoa</taxon>
        <taxon>Chordata</taxon>
        <taxon>Craniata</taxon>
        <taxon>Vertebrata</taxon>
        <taxon>Euteleostomi</taxon>
        <taxon>Archelosauria</taxon>
        <taxon>Archosauria</taxon>
        <taxon>Dinosauria</taxon>
        <taxon>Saurischia</taxon>
        <taxon>Theropoda</taxon>
        <taxon>Coelurosauria</taxon>
        <taxon>Aves</taxon>
        <taxon>Neognathae</taxon>
        <taxon>Galloanserae</taxon>
        <taxon>Anseriformes</taxon>
        <taxon>Anatidae</taxon>
        <taxon>Anserinae</taxon>
        <taxon>Anser</taxon>
    </lineage>
</organism>
<dbReference type="GO" id="GO:0007586">
    <property type="term" value="P:digestion"/>
    <property type="evidence" value="ECO:0007669"/>
    <property type="project" value="InterPro"/>
</dbReference>
<evidence type="ECO:0000313" key="12">
    <source>
        <dbReference type="Proteomes" id="UP000694521"/>
    </source>
</evidence>
<name>A0A8B9EQG4_ANSCY</name>
<reference evidence="11" key="1">
    <citation type="submission" date="2025-08" db="UniProtKB">
        <authorList>
            <consortium name="Ensembl"/>
        </authorList>
    </citation>
    <scope>IDENTIFICATION</scope>
</reference>
<feature type="chain" id="PRO_5034019683" description="Corticotropin-releasing factor domain-containing protein" evidence="9">
    <location>
        <begin position="29"/>
        <end position="111"/>
    </location>
</feature>
<evidence type="ECO:0000256" key="4">
    <source>
        <dbReference type="ARBA" id="ARBA00022525"/>
    </source>
</evidence>